<dbReference type="Gene3D" id="2.40.50.120">
    <property type="match status" value="1"/>
</dbReference>
<keyword evidence="3" id="KW-1185">Reference proteome</keyword>
<dbReference type="AlphaFoldDB" id="A0A4U2ZGI7"/>
<evidence type="ECO:0000256" key="1">
    <source>
        <dbReference type="SAM" id="Phobius"/>
    </source>
</evidence>
<keyword evidence="1" id="KW-0812">Transmembrane</keyword>
<evidence type="ECO:0000313" key="3">
    <source>
        <dbReference type="Proteomes" id="UP000308744"/>
    </source>
</evidence>
<keyword evidence="1" id="KW-1133">Transmembrane helix</keyword>
<dbReference type="Proteomes" id="UP000308744">
    <property type="component" value="Unassembled WGS sequence"/>
</dbReference>
<gene>
    <name evidence="2" type="ORF">FC756_00600</name>
</gene>
<sequence length="187" mass="20637">MKKAMTLLACIFLGIFIIGSFPSITSACSCANLPSVEEEFERSKAVFSGKVVDIKEKQSLKGYQSKSVLFEVTNTWKGVEQSQIIITTGQGGGDCGYNFIKGEEYLVYADESIMYGGKSLVSVICDRTDMLSSSQEDLEVLGEGQPPIEEVNLSGKHNRNQLYIWATVAVIIGIVVFFILNKRKRLD</sequence>
<dbReference type="SUPFAM" id="SSF50242">
    <property type="entry name" value="TIMP-like"/>
    <property type="match status" value="1"/>
</dbReference>
<feature type="transmembrane region" description="Helical" evidence="1">
    <location>
        <begin position="162"/>
        <end position="180"/>
    </location>
</feature>
<accession>A0A4U2ZGI7</accession>
<name>A0A4U2ZGI7_9BACI</name>
<evidence type="ECO:0000313" key="2">
    <source>
        <dbReference type="EMBL" id="TKI72820.1"/>
    </source>
</evidence>
<protein>
    <recommendedName>
        <fullName evidence="4">Tissue inhibitor of metalloproteinase</fullName>
    </recommendedName>
</protein>
<reference evidence="2 3" key="1">
    <citation type="submission" date="2019-04" db="EMBL/GenBank/DDBJ databases">
        <title>Lysinibacillus genome sequencing.</title>
        <authorList>
            <person name="Dunlap C."/>
        </authorList>
    </citation>
    <scope>NUCLEOTIDE SEQUENCE [LARGE SCALE GENOMIC DNA]</scope>
    <source>
        <strain evidence="2 3">CCTCC AB 2010389</strain>
    </source>
</reference>
<dbReference type="EMBL" id="SZPU01000001">
    <property type="protein sequence ID" value="TKI72820.1"/>
    <property type="molecule type" value="Genomic_DNA"/>
</dbReference>
<keyword evidence="1" id="KW-0472">Membrane</keyword>
<dbReference type="PROSITE" id="PS51257">
    <property type="entry name" value="PROKAR_LIPOPROTEIN"/>
    <property type="match status" value="1"/>
</dbReference>
<comment type="caution">
    <text evidence="2">The sequence shown here is derived from an EMBL/GenBank/DDBJ whole genome shotgun (WGS) entry which is preliminary data.</text>
</comment>
<dbReference type="InterPro" id="IPR008993">
    <property type="entry name" value="TIMP-like_OB-fold"/>
</dbReference>
<organism evidence="2 3">
    <name type="scientific">Lysinibacillus mangiferihumi</name>
    <dbReference type="NCBI Taxonomy" id="1130819"/>
    <lineage>
        <taxon>Bacteria</taxon>
        <taxon>Bacillati</taxon>
        <taxon>Bacillota</taxon>
        <taxon>Bacilli</taxon>
        <taxon>Bacillales</taxon>
        <taxon>Bacillaceae</taxon>
        <taxon>Lysinibacillus</taxon>
    </lineage>
</organism>
<dbReference type="RefSeq" id="WP_153063489.1">
    <property type="nucleotide sequence ID" value="NZ_PYWM01000011.1"/>
</dbReference>
<evidence type="ECO:0008006" key="4">
    <source>
        <dbReference type="Google" id="ProtNLM"/>
    </source>
</evidence>
<proteinExistence type="predicted"/>